<feature type="chain" id="PRO_5012883812" description="tRNA (Guanine-N1)-methyltransferase" evidence="3">
    <location>
        <begin position="20"/>
        <end position="199"/>
    </location>
</feature>
<dbReference type="OrthoDB" id="982816at2"/>
<reference evidence="4 5" key="1">
    <citation type="submission" date="2016-11" db="EMBL/GenBank/DDBJ databases">
        <authorList>
            <person name="Jaros S."/>
            <person name="Januszkiewicz K."/>
            <person name="Wedrychowicz H."/>
        </authorList>
    </citation>
    <scope>NUCLEOTIDE SEQUENCE [LARGE SCALE GENOMIC DNA]</scope>
    <source>
        <strain evidence="4 5">DSM 24574</strain>
    </source>
</reference>
<name>A0A1M5RRT5_9BACT</name>
<keyword evidence="5" id="KW-1185">Reference proteome</keyword>
<evidence type="ECO:0000256" key="3">
    <source>
        <dbReference type="SAM" id="SignalP"/>
    </source>
</evidence>
<dbReference type="STRING" id="947013.SAMN04488109_3520"/>
<evidence type="ECO:0000313" key="4">
    <source>
        <dbReference type="EMBL" id="SHH28523.1"/>
    </source>
</evidence>
<organism evidence="4 5">
    <name type="scientific">Chryseolinea serpens</name>
    <dbReference type="NCBI Taxonomy" id="947013"/>
    <lineage>
        <taxon>Bacteria</taxon>
        <taxon>Pseudomonadati</taxon>
        <taxon>Bacteroidota</taxon>
        <taxon>Cytophagia</taxon>
        <taxon>Cytophagales</taxon>
        <taxon>Fulvivirgaceae</taxon>
        <taxon>Chryseolinea</taxon>
    </lineage>
</organism>
<evidence type="ECO:0000313" key="5">
    <source>
        <dbReference type="Proteomes" id="UP000184212"/>
    </source>
</evidence>
<proteinExistence type="predicted"/>
<protein>
    <recommendedName>
        <fullName evidence="6">tRNA (Guanine-N1)-methyltransferase</fullName>
    </recommendedName>
</protein>
<keyword evidence="3" id="KW-0732">Signal</keyword>
<keyword evidence="2" id="KW-1133">Transmembrane helix</keyword>
<feature type="transmembrane region" description="Helical" evidence="2">
    <location>
        <begin position="124"/>
        <end position="144"/>
    </location>
</feature>
<dbReference type="Proteomes" id="UP000184212">
    <property type="component" value="Unassembled WGS sequence"/>
</dbReference>
<dbReference type="EMBL" id="FQWQ01000002">
    <property type="protein sequence ID" value="SHH28523.1"/>
    <property type="molecule type" value="Genomic_DNA"/>
</dbReference>
<dbReference type="AlphaFoldDB" id="A0A1M5RRT5"/>
<keyword evidence="2" id="KW-0812">Transmembrane</keyword>
<gene>
    <name evidence="4" type="ORF">SAMN04488109_3520</name>
</gene>
<keyword evidence="2" id="KW-0472">Membrane</keyword>
<feature type="coiled-coil region" evidence="1">
    <location>
        <begin position="75"/>
        <end position="102"/>
    </location>
</feature>
<accession>A0A1M5RRT5</accession>
<dbReference type="RefSeq" id="WP_073136459.1">
    <property type="nucleotide sequence ID" value="NZ_FQWQ01000002.1"/>
</dbReference>
<feature type="signal peptide" evidence="3">
    <location>
        <begin position="1"/>
        <end position="19"/>
    </location>
</feature>
<sequence length="199" mass="22210">MKKSLVLWVCLLASSITFAQQAAEAVQGNYTLRDRFQLMKTKSQSYNDYKVIKETVLDGVWKIINDSLNAKNAAIRGAQANINGLKGQLAKTEEALKAKEKSMTDILYASTHITVLGISFTKGVFLTVMACLLGGLIAFVAVIFGRMQLQSKSLSERNLAVSALTNEFEEYKHRAMDKQTKLSRELQDERNKLASMRHS</sequence>
<evidence type="ECO:0000256" key="2">
    <source>
        <dbReference type="SAM" id="Phobius"/>
    </source>
</evidence>
<keyword evidence="1" id="KW-0175">Coiled coil</keyword>
<evidence type="ECO:0008006" key="6">
    <source>
        <dbReference type="Google" id="ProtNLM"/>
    </source>
</evidence>
<evidence type="ECO:0000256" key="1">
    <source>
        <dbReference type="SAM" id="Coils"/>
    </source>
</evidence>